<dbReference type="EMBL" id="ML208516">
    <property type="protein sequence ID" value="TFK63562.1"/>
    <property type="molecule type" value="Genomic_DNA"/>
</dbReference>
<sequence>MSAEPIADAVSSLGTSFSSLGISPPGNVKPGTTTYPASDVVADEDPATAHKFPSANPPGHSQSVGSSLKKRSLPHENPSISPKKKRQRLEVPSSDRTTRSMTKDQELGKVQSLIISPPQVNNQGSVLKDVQNSAATPSASSTSVKMNEKTIETSSPASITRNTSNLPPESVKDKPEGLAMDPPASDAIHASEIQTREGNYSNPTHQALENSHEQENQATGPPSNGSIPPQSDTLPTNNPTEEDVSRARYQLHRTLWSYIVSLCQVQRHELRDKIKRRQEAEEAELGLSLDDLLDVNALAMTELEEAEYLFQSCGIDLSGDLDSAVNLLTDVSTLHPDVQTVYHLLQVCKVWKDAFPTFQEFCLPIELAFREGSLLRRLDELLPPYELAKVLYETIKSNLRPEI</sequence>
<accession>A0ACD3AFE1</accession>
<protein>
    <submittedName>
        <fullName evidence="1">Uncharacterized protein</fullName>
    </submittedName>
</protein>
<name>A0ACD3AFE1_9AGAR</name>
<organism evidence="1 2">
    <name type="scientific">Pluteus cervinus</name>
    <dbReference type="NCBI Taxonomy" id="181527"/>
    <lineage>
        <taxon>Eukaryota</taxon>
        <taxon>Fungi</taxon>
        <taxon>Dikarya</taxon>
        <taxon>Basidiomycota</taxon>
        <taxon>Agaricomycotina</taxon>
        <taxon>Agaricomycetes</taxon>
        <taxon>Agaricomycetidae</taxon>
        <taxon>Agaricales</taxon>
        <taxon>Pluteineae</taxon>
        <taxon>Pluteaceae</taxon>
        <taxon>Pluteus</taxon>
    </lineage>
</organism>
<evidence type="ECO:0000313" key="2">
    <source>
        <dbReference type="Proteomes" id="UP000308600"/>
    </source>
</evidence>
<dbReference type="Proteomes" id="UP000308600">
    <property type="component" value="Unassembled WGS sequence"/>
</dbReference>
<reference evidence="1 2" key="1">
    <citation type="journal article" date="2019" name="Nat. Ecol. Evol.">
        <title>Megaphylogeny resolves global patterns of mushroom evolution.</title>
        <authorList>
            <person name="Varga T."/>
            <person name="Krizsan K."/>
            <person name="Foldi C."/>
            <person name="Dima B."/>
            <person name="Sanchez-Garcia M."/>
            <person name="Sanchez-Ramirez S."/>
            <person name="Szollosi G.J."/>
            <person name="Szarkandi J.G."/>
            <person name="Papp V."/>
            <person name="Albert L."/>
            <person name="Andreopoulos W."/>
            <person name="Angelini C."/>
            <person name="Antonin V."/>
            <person name="Barry K.W."/>
            <person name="Bougher N.L."/>
            <person name="Buchanan P."/>
            <person name="Buyck B."/>
            <person name="Bense V."/>
            <person name="Catcheside P."/>
            <person name="Chovatia M."/>
            <person name="Cooper J."/>
            <person name="Damon W."/>
            <person name="Desjardin D."/>
            <person name="Finy P."/>
            <person name="Geml J."/>
            <person name="Haridas S."/>
            <person name="Hughes K."/>
            <person name="Justo A."/>
            <person name="Karasinski D."/>
            <person name="Kautmanova I."/>
            <person name="Kiss B."/>
            <person name="Kocsube S."/>
            <person name="Kotiranta H."/>
            <person name="LaButti K.M."/>
            <person name="Lechner B.E."/>
            <person name="Liimatainen K."/>
            <person name="Lipzen A."/>
            <person name="Lukacs Z."/>
            <person name="Mihaltcheva S."/>
            <person name="Morgado L.N."/>
            <person name="Niskanen T."/>
            <person name="Noordeloos M.E."/>
            <person name="Ohm R.A."/>
            <person name="Ortiz-Santana B."/>
            <person name="Ovrebo C."/>
            <person name="Racz N."/>
            <person name="Riley R."/>
            <person name="Savchenko A."/>
            <person name="Shiryaev A."/>
            <person name="Soop K."/>
            <person name="Spirin V."/>
            <person name="Szebenyi C."/>
            <person name="Tomsovsky M."/>
            <person name="Tulloss R.E."/>
            <person name="Uehling J."/>
            <person name="Grigoriev I.V."/>
            <person name="Vagvolgyi C."/>
            <person name="Papp T."/>
            <person name="Martin F.M."/>
            <person name="Miettinen O."/>
            <person name="Hibbett D.S."/>
            <person name="Nagy L.G."/>
        </authorList>
    </citation>
    <scope>NUCLEOTIDE SEQUENCE [LARGE SCALE GENOMIC DNA]</scope>
    <source>
        <strain evidence="1 2">NL-1719</strain>
    </source>
</reference>
<evidence type="ECO:0000313" key="1">
    <source>
        <dbReference type="EMBL" id="TFK63562.1"/>
    </source>
</evidence>
<gene>
    <name evidence="1" type="ORF">BDN72DRAFT_847474</name>
</gene>
<keyword evidence="2" id="KW-1185">Reference proteome</keyword>
<proteinExistence type="predicted"/>